<reference evidence="1 2" key="1">
    <citation type="submission" date="2016-10" db="EMBL/GenBank/DDBJ databases">
        <authorList>
            <person name="de Groot N.N."/>
        </authorList>
    </citation>
    <scope>NUCLEOTIDE SEQUENCE [LARGE SCALE GENOMIC DNA]</scope>
    <source>
        <strain evidence="1 2">DSM 21799</strain>
    </source>
</reference>
<dbReference type="EMBL" id="FNRY01000001">
    <property type="protein sequence ID" value="SEB73534.1"/>
    <property type="molecule type" value="Genomic_DNA"/>
</dbReference>
<evidence type="ECO:0000313" key="1">
    <source>
        <dbReference type="EMBL" id="SEB73534.1"/>
    </source>
</evidence>
<organism evidence="1 2">
    <name type="scientific">Paramicrobacterium humi</name>
    <dbReference type="NCBI Taxonomy" id="640635"/>
    <lineage>
        <taxon>Bacteria</taxon>
        <taxon>Bacillati</taxon>
        <taxon>Actinomycetota</taxon>
        <taxon>Actinomycetes</taxon>
        <taxon>Micrococcales</taxon>
        <taxon>Microbacteriaceae</taxon>
        <taxon>Paramicrobacterium</taxon>
    </lineage>
</organism>
<accession>A0A1H4LSD6</accession>
<dbReference type="AlphaFoldDB" id="A0A1H4LSD6"/>
<gene>
    <name evidence="1" type="ORF">SAMN04489806_1641</name>
</gene>
<dbReference type="InterPro" id="IPR048000">
    <property type="entry name" value="TnsA-like"/>
</dbReference>
<proteinExistence type="predicted"/>
<keyword evidence="2" id="KW-1185">Reference proteome</keyword>
<evidence type="ECO:0008006" key="3">
    <source>
        <dbReference type="Google" id="ProtNLM"/>
    </source>
</evidence>
<name>A0A1H4LSD6_9MICO</name>
<evidence type="ECO:0000313" key="2">
    <source>
        <dbReference type="Proteomes" id="UP000199183"/>
    </source>
</evidence>
<dbReference type="STRING" id="640635.SAMN04489806_1641"/>
<dbReference type="NCBIfam" id="NF033179">
    <property type="entry name" value="TnsA_like_Actin"/>
    <property type="match status" value="1"/>
</dbReference>
<protein>
    <recommendedName>
        <fullName evidence="3">TnsA endonuclease N terminal</fullName>
    </recommendedName>
</protein>
<dbReference type="Proteomes" id="UP000199183">
    <property type="component" value="Unassembled WGS sequence"/>
</dbReference>
<sequence length="248" mass="27837">MTVKNQGRGYPGDCTVSWLDAASTAHEELASANLLERELYLAQRIREGNRYPQQRNYHGFYFFSQTRRLVWHESLLEASMLRWLDHTADIVAVATQPMKLVFSNGASHFPDAIAMRATGEQLLIDVKASRYVKDAAVEQFARTSAVCERVGWEYLLFTGLPAATERNLKFLGLFKHPAFRPGAAATHVLISALRVSRMPFGEAARLLAPDALPQGRSHLLHLLWTREVSCDITQRLTDTTLITEAPNA</sequence>